<organism evidence="8">
    <name type="scientific">uncultured Woeseiaceae bacterium</name>
    <dbReference type="NCBI Taxonomy" id="1983305"/>
    <lineage>
        <taxon>Bacteria</taxon>
        <taxon>Pseudomonadati</taxon>
        <taxon>Pseudomonadota</taxon>
        <taxon>Gammaproteobacteria</taxon>
        <taxon>Woeseiales</taxon>
        <taxon>Woeseiaceae</taxon>
        <taxon>environmental samples</taxon>
    </lineage>
</organism>
<evidence type="ECO:0000256" key="4">
    <source>
        <dbReference type="ARBA" id="ARBA00022989"/>
    </source>
</evidence>
<evidence type="ECO:0000256" key="6">
    <source>
        <dbReference type="SAM" id="Phobius"/>
    </source>
</evidence>
<evidence type="ECO:0000256" key="2">
    <source>
        <dbReference type="ARBA" id="ARBA00022475"/>
    </source>
</evidence>
<feature type="transmembrane region" description="Helical" evidence="6">
    <location>
        <begin position="139"/>
        <end position="158"/>
    </location>
</feature>
<keyword evidence="4 6" id="KW-1133">Transmembrane helix</keyword>
<protein>
    <submittedName>
        <fullName evidence="8">Type II secretion system protein</fullName>
    </submittedName>
</protein>
<dbReference type="InterPro" id="IPR018076">
    <property type="entry name" value="T2SS_GspF_dom"/>
</dbReference>
<feature type="domain" description="Type II secretion system protein GspF" evidence="7">
    <location>
        <begin position="177"/>
        <end position="304"/>
    </location>
</feature>
<evidence type="ECO:0000313" key="8">
    <source>
        <dbReference type="EMBL" id="VUX56230.1"/>
    </source>
</evidence>
<dbReference type="GO" id="GO:0005886">
    <property type="term" value="C:plasma membrane"/>
    <property type="evidence" value="ECO:0007669"/>
    <property type="project" value="UniProtKB-SubCell"/>
</dbReference>
<accession>A0A7D9H6Q4</accession>
<evidence type="ECO:0000256" key="3">
    <source>
        <dbReference type="ARBA" id="ARBA00022692"/>
    </source>
</evidence>
<gene>
    <name evidence="8" type="ORF">JTBM06_V1_430002</name>
</gene>
<name>A0A7D9H6Q4_9GAMM</name>
<feature type="transmembrane region" description="Helical" evidence="6">
    <location>
        <begin position="105"/>
        <end position="127"/>
    </location>
</feature>
<dbReference type="Pfam" id="PF00482">
    <property type="entry name" value="T2SSF"/>
    <property type="match status" value="1"/>
</dbReference>
<evidence type="ECO:0000256" key="1">
    <source>
        <dbReference type="ARBA" id="ARBA00004651"/>
    </source>
</evidence>
<evidence type="ECO:0000259" key="7">
    <source>
        <dbReference type="Pfam" id="PF00482"/>
    </source>
</evidence>
<evidence type="ECO:0000256" key="5">
    <source>
        <dbReference type="ARBA" id="ARBA00023136"/>
    </source>
</evidence>
<comment type="subcellular location">
    <subcellularLocation>
        <location evidence="1">Cell membrane</location>
        <topology evidence="1">Multi-pass membrane protein</topology>
    </subcellularLocation>
</comment>
<dbReference type="EMBL" id="LR633967">
    <property type="protein sequence ID" value="VUX56230.1"/>
    <property type="molecule type" value="Genomic_DNA"/>
</dbReference>
<feature type="transmembrane region" description="Helical" evidence="6">
    <location>
        <begin position="21"/>
        <end position="45"/>
    </location>
</feature>
<sequence length="319" mass="35287">MDALFEQIAAVISDETILVNLVVWLSAATVFVFVLGSAVLLLNYFDPVRRRVSNVVGDAPEDERLLIKVATAIGPVATYILPQVELERDKAMLQLSRAGFRSPMALHAFYLIKTVLALVLPLIILVSVNWLPRIETTSILIYAMFASGIGLLGPNIVLRRMLENRMKALRNGFPDALDLLVVCVESGLGLAAAIQRVAEELEVSHPELAFELLLVNAEIRVGMPRERALKNLADRTGLEDIRGLVALLVQTMRFGTGVADALRVYAEEFRDKRTQKAEEQAAKMGTMLVFPLVLFMFPIFFIVAIGPAVLRIIDAFDKM</sequence>
<keyword evidence="3 6" id="KW-0812">Transmembrane</keyword>
<keyword evidence="2" id="KW-1003">Cell membrane</keyword>
<keyword evidence="5 6" id="KW-0472">Membrane</keyword>
<reference evidence="8" key="1">
    <citation type="submission" date="2019-07" db="EMBL/GenBank/DDBJ databases">
        <authorList>
            <person name="Weber M."/>
            <person name="Kostadinov I."/>
            <person name="Kostadinov D I."/>
        </authorList>
    </citation>
    <scope>NUCLEOTIDE SEQUENCE</scope>
    <source>
        <strain evidence="8">Gfbio:sag-sample-m06:053724c1-46a9-4a36-b237-ea2bf867836b</strain>
    </source>
</reference>
<feature type="transmembrane region" description="Helical" evidence="6">
    <location>
        <begin position="287"/>
        <end position="313"/>
    </location>
</feature>
<dbReference type="AlphaFoldDB" id="A0A7D9H6Q4"/>
<dbReference type="PANTHER" id="PTHR35007">
    <property type="entry name" value="INTEGRAL MEMBRANE PROTEIN-RELATED"/>
    <property type="match status" value="1"/>
</dbReference>
<dbReference type="PANTHER" id="PTHR35007:SF2">
    <property type="entry name" value="PILUS ASSEMBLE PROTEIN"/>
    <property type="match status" value="1"/>
</dbReference>
<proteinExistence type="predicted"/>